<dbReference type="Proteomes" id="UP000219422">
    <property type="component" value="Chromosome"/>
</dbReference>
<protein>
    <submittedName>
        <fullName evidence="1">Addiction module protein</fullName>
    </submittedName>
</protein>
<accession>A0A291N6C9</accession>
<organism evidence="1 2">
    <name type="scientific">Sphingobium yanoikuyae</name>
    <name type="common">Sphingomonas yanoikuyae</name>
    <dbReference type="NCBI Taxonomy" id="13690"/>
    <lineage>
        <taxon>Bacteria</taxon>
        <taxon>Pseudomonadati</taxon>
        <taxon>Pseudomonadota</taxon>
        <taxon>Alphaproteobacteria</taxon>
        <taxon>Sphingomonadales</taxon>
        <taxon>Sphingomonadaceae</taxon>
        <taxon>Sphingobium</taxon>
    </lineage>
</organism>
<dbReference type="AlphaFoldDB" id="A0A291N6C9"/>
<name>A0A291N6C9_SPHYA</name>
<dbReference type="KEGG" id="sya:A6768_24760"/>
<dbReference type="PANTHER" id="PTHR41791:SF1">
    <property type="entry name" value="SSL7039 PROTEIN"/>
    <property type="match status" value="1"/>
</dbReference>
<dbReference type="PIRSF" id="PIRSF028744">
    <property type="entry name" value="Addict_mod_HI1419"/>
    <property type="match status" value="1"/>
</dbReference>
<dbReference type="RefSeq" id="WP_097385339.1">
    <property type="nucleotide sequence ID" value="NZ_CP023741.1"/>
</dbReference>
<sequence length="98" mass="10971">MKTIRRTDIFADWLKNLRDRAGAARIVARINRLAMGNPGQMRNLKGGVSEMKIDFGPGYRVYFTERNGELIVLLCGGDKKSQDKDIGRAVAMVGELEE</sequence>
<dbReference type="GeneID" id="57780075"/>
<gene>
    <name evidence="1" type="ORF">A6768_24760</name>
</gene>
<dbReference type="InterPro" id="IPR014056">
    <property type="entry name" value="TypeIITA-like_toxin_pred"/>
</dbReference>
<dbReference type="Pfam" id="PF05973">
    <property type="entry name" value="Gp49"/>
    <property type="match status" value="1"/>
</dbReference>
<dbReference type="NCBIfam" id="TIGR02683">
    <property type="entry name" value="upstrm_HI1419"/>
    <property type="match status" value="1"/>
</dbReference>
<dbReference type="EMBL" id="CP023741">
    <property type="protein sequence ID" value="ATI82893.1"/>
    <property type="molecule type" value="Genomic_DNA"/>
</dbReference>
<dbReference type="PANTHER" id="PTHR41791">
    <property type="entry name" value="SSL7039 PROTEIN"/>
    <property type="match status" value="1"/>
</dbReference>
<reference evidence="1 2" key="1">
    <citation type="submission" date="2017-10" db="EMBL/GenBank/DDBJ databases">
        <title>Sphingobium yanoikuyae S72.</title>
        <authorList>
            <person name="Sanchez E."/>
            <person name="Bustos P."/>
            <person name="Mendoza P."/>
            <person name="Guo X."/>
            <person name="Mendoza A."/>
        </authorList>
    </citation>
    <scope>NUCLEOTIDE SEQUENCE [LARGE SCALE GENOMIC DNA]</scope>
    <source>
        <strain evidence="1 2">S72</strain>
    </source>
</reference>
<proteinExistence type="predicted"/>
<dbReference type="InterPro" id="IPR009241">
    <property type="entry name" value="HigB-like"/>
</dbReference>
<evidence type="ECO:0000313" key="2">
    <source>
        <dbReference type="Proteomes" id="UP000219422"/>
    </source>
</evidence>
<evidence type="ECO:0000313" key="1">
    <source>
        <dbReference type="EMBL" id="ATI82893.1"/>
    </source>
</evidence>